<dbReference type="InterPro" id="IPR001892">
    <property type="entry name" value="Ribosomal_uS13"/>
</dbReference>
<geneLocation type="mitochondrion" evidence="6"/>
<evidence type="ECO:0000256" key="5">
    <source>
        <dbReference type="SAM" id="MobiDB-lite"/>
    </source>
</evidence>
<dbReference type="GO" id="GO:0015935">
    <property type="term" value="C:small ribosomal subunit"/>
    <property type="evidence" value="ECO:0007669"/>
    <property type="project" value="TreeGrafter"/>
</dbReference>
<proteinExistence type="inferred from homology"/>
<accession>M4QBM4</accession>
<dbReference type="AlphaFoldDB" id="M4QBM4"/>
<dbReference type="EMBL" id="KC353352">
    <property type="protein sequence ID" value="AGH23989.1"/>
    <property type="molecule type" value="Genomic_DNA"/>
</dbReference>
<dbReference type="PANTHER" id="PTHR10871">
    <property type="entry name" value="30S RIBOSOMAL PROTEIN S13/40S RIBOSOMAL PROTEIN S18"/>
    <property type="match status" value="1"/>
</dbReference>
<dbReference type="Gene3D" id="1.10.8.50">
    <property type="match status" value="1"/>
</dbReference>
<dbReference type="Gene3D" id="4.10.910.10">
    <property type="entry name" value="30s ribosomal protein s13, domain 2"/>
    <property type="match status" value="1"/>
</dbReference>
<dbReference type="GeneID" id="15332830"/>
<comment type="similarity">
    <text evidence="1 4">Belongs to the universal ribosomal protein uS13 family.</text>
</comment>
<sequence length="123" mass="14312">MVYLFGLTLPNHKKVKYALPLLYGINQKTASILCDQIGISDQCKMGQLNDFQISRLSKFIEQQYLIENDLRKEVTFNIKRLSDLGCYRGYRHSYGLPVRGQRTHTNAHTQKALSRKYKSKISR</sequence>
<dbReference type="InterPro" id="IPR018269">
    <property type="entry name" value="Ribosomal_uS13_CS"/>
</dbReference>
<dbReference type="RefSeq" id="YP_007890495.1">
    <property type="nucleotide sequence ID" value="NC_021124.1"/>
</dbReference>
<dbReference type="FunFam" id="1.10.8.50:FF:000001">
    <property type="entry name" value="30S ribosomal protein S13"/>
    <property type="match status" value="1"/>
</dbReference>
<dbReference type="GO" id="GO:0005739">
    <property type="term" value="C:mitochondrion"/>
    <property type="evidence" value="ECO:0007669"/>
    <property type="project" value="TreeGrafter"/>
</dbReference>
<evidence type="ECO:0000256" key="3">
    <source>
        <dbReference type="ARBA" id="ARBA00023274"/>
    </source>
</evidence>
<evidence type="ECO:0000256" key="2">
    <source>
        <dbReference type="ARBA" id="ARBA00022980"/>
    </source>
</evidence>
<feature type="region of interest" description="Disordered" evidence="5">
    <location>
        <begin position="102"/>
        <end position="123"/>
    </location>
</feature>
<protein>
    <submittedName>
        <fullName evidence="6">Ribosomal protein S13</fullName>
    </submittedName>
</protein>
<keyword evidence="3 4" id="KW-0687">Ribonucleoprotein</keyword>
<dbReference type="GO" id="GO:0003735">
    <property type="term" value="F:structural constituent of ribosome"/>
    <property type="evidence" value="ECO:0007669"/>
    <property type="project" value="InterPro"/>
</dbReference>
<dbReference type="Pfam" id="PF00416">
    <property type="entry name" value="Ribosomal_S13"/>
    <property type="match status" value="1"/>
</dbReference>
<dbReference type="InterPro" id="IPR010979">
    <property type="entry name" value="Ribosomal_uS13-like_H2TH"/>
</dbReference>
<dbReference type="PROSITE" id="PS50159">
    <property type="entry name" value="RIBOSOMAL_S13_2"/>
    <property type="match status" value="1"/>
</dbReference>
<gene>
    <name evidence="6" type="primary">rps13</name>
</gene>
<reference evidence="6" key="1">
    <citation type="journal article" date="2013" name="Genome Biol. Evol.">
        <title>Strikingly bacteria-like and gene-rich mitochondrial genomes throughout jakobid protists.</title>
        <authorList>
            <person name="Burger G."/>
            <person name="Gray M.W."/>
            <person name="Forget L."/>
            <person name="Lang B.F."/>
        </authorList>
    </citation>
    <scope>NUCLEOTIDE SEQUENCE</scope>
    <source>
        <strain evidence="6">ATCC PRA-185</strain>
    </source>
</reference>
<dbReference type="PANTHER" id="PTHR10871:SF1">
    <property type="entry name" value="SMALL RIBOSOMAL SUBUNIT PROTEIN US13M"/>
    <property type="match status" value="1"/>
</dbReference>
<keyword evidence="2 4" id="KW-0689">Ribosomal protein</keyword>
<evidence type="ECO:0000256" key="4">
    <source>
        <dbReference type="RuleBase" id="RU003830"/>
    </source>
</evidence>
<evidence type="ECO:0000313" key="6">
    <source>
        <dbReference type="EMBL" id="AGH23989.1"/>
    </source>
</evidence>
<organism evidence="6">
    <name type="scientific">Andalucia godoyi</name>
    <name type="common">Flagellate</name>
    <dbReference type="NCBI Taxonomy" id="505711"/>
    <lineage>
        <taxon>Eukaryota</taxon>
        <taxon>Discoba</taxon>
        <taxon>Jakobida</taxon>
        <taxon>Andalucina</taxon>
        <taxon>Andaluciidae</taxon>
        <taxon>Andalucia</taxon>
    </lineage>
</organism>
<dbReference type="HAMAP" id="MF_01315">
    <property type="entry name" value="Ribosomal_uS13"/>
    <property type="match status" value="1"/>
</dbReference>
<dbReference type="GO" id="GO:0003723">
    <property type="term" value="F:RNA binding"/>
    <property type="evidence" value="ECO:0007669"/>
    <property type="project" value="InterPro"/>
</dbReference>
<keyword evidence="6" id="KW-0496">Mitochondrion</keyword>
<name>M4QBM4_ANDGO</name>
<evidence type="ECO:0000256" key="1">
    <source>
        <dbReference type="ARBA" id="ARBA00008080"/>
    </source>
</evidence>
<dbReference type="GO" id="GO:0006412">
    <property type="term" value="P:translation"/>
    <property type="evidence" value="ECO:0007669"/>
    <property type="project" value="InterPro"/>
</dbReference>
<dbReference type="InterPro" id="IPR027437">
    <property type="entry name" value="Rbsml_uS13_C"/>
</dbReference>
<dbReference type="PIRSF" id="PIRSF002134">
    <property type="entry name" value="Ribosomal_S13"/>
    <property type="match status" value="1"/>
</dbReference>
<dbReference type="SUPFAM" id="SSF46946">
    <property type="entry name" value="S13-like H2TH domain"/>
    <property type="match status" value="1"/>
</dbReference>
<feature type="compositionally biased region" description="Basic residues" evidence="5">
    <location>
        <begin position="113"/>
        <end position="123"/>
    </location>
</feature>
<dbReference type="PROSITE" id="PS00646">
    <property type="entry name" value="RIBOSOMAL_S13_1"/>
    <property type="match status" value="1"/>
</dbReference>
<feature type="compositionally biased region" description="Polar residues" evidence="5">
    <location>
        <begin position="103"/>
        <end position="112"/>
    </location>
</feature>